<dbReference type="Pfam" id="PF24053">
    <property type="entry name" value="DUF7356"/>
    <property type="match status" value="1"/>
</dbReference>
<dbReference type="InterPro" id="IPR055780">
    <property type="entry name" value="DUF7356"/>
</dbReference>
<evidence type="ECO:0000256" key="2">
    <source>
        <dbReference type="SAM" id="Phobius"/>
    </source>
</evidence>
<keyword evidence="2" id="KW-1133">Transmembrane helix</keyword>
<reference evidence="5" key="2">
    <citation type="submission" date="2024-07" db="EMBL/GenBank/DDBJ databases">
        <title>Two chromosome-level genome assemblies of Korean endemic species Abeliophyllum distichum and Forsythia ovata (Oleaceae).</title>
        <authorList>
            <person name="Mun J.H."/>
        </authorList>
    </citation>
    <scope>NUCLEOTIDE SEQUENCE</scope>
    <source>
        <strain evidence="5">KNKB202402200001</strain>
        <tissue evidence="5">Leaf</tissue>
    </source>
</reference>
<dbReference type="AlphaFoldDB" id="A0ABD1SHV1"/>
<gene>
    <name evidence="5" type="ORF">Fot_34162</name>
    <name evidence="6" type="ORF">Fot_34217</name>
</gene>
<sequence length="360" mass="38961">MDKHGFIATIFILLIVPNTCNASLIFNLRRLITGATNDTSTHLQVSPVGSPVSGPVNAGKSEKDKHKESEVSNKNNKSEVSNKNNTSSTVDSKGSKKNDDAINKNINNTGTTSPPDGVKKGELDDKGKVKVDNTTKTQLGGNDSCEGSLRSCRDKGMLACIVTSKNGSKELFILVQNEGESNLKVNVNFPNSVESGLPAFEVPKHKTEKIDISSTAGKSSKIILSSGNGNCVLALDSSVPVENFLRQFSFYSRQVTPIYVAYFFFLLALLCGGTWACCKLKKRSGHDGIPYQELEMGLPESTSAVNVETAEGWDQDWDDDDWDDDSAVKSPGGHNIRSISANGLTSRSSKKDGWDNDWDD</sequence>
<dbReference type="PANTHER" id="PTHR34200:SF2">
    <property type="entry name" value="TRANSMEMBRANE PROTEIN"/>
    <property type="match status" value="1"/>
</dbReference>
<dbReference type="Proteomes" id="UP001604277">
    <property type="component" value="Unassembled WGS sequence"/>
</dbReference>
<feature type="compositionally biased region" description="Low complexity" evidence="1">
    <location>
        <begin position="45"/>
        <end position="56"/>
    </location>
</feature>
<feature type="compositionally biased region" description="Basic and acidic residues" evidence="1">
    <location>
        <begin position="117"/>
        <end position="127"/>
    </location>
</feature>
<comment type="caution">
    <text evidence="5">The sequence shown here is derived from an EMBL/GenBank/DDBJ whole genome shotgun (WGS) entry which is preliminary data.</text>
</comment>
<feature type="region of interest" description="Disordered" evidence="1">
    <location>
        <begin position="314"/>
        <end position="360"/>
    </location>
</feature>
<feature type="domain" description="DUF7356" evidence="4">
    <location>
        <begin position="140"/>
        <end position="238"/>
    </location>
</feature>
<feature type="compositionally biased region" description="Low complexity" evidence="1">
    <location>
        <begin position="72"/>
        <end position="90"/>
    </location>
</feature>
<evidence type="ECO:0000313" key="5">
    <source>
        <dbReference type="EMBL" id="KAL2500314.1"/>
    </source>
</evidence>
<evidence type="ECO:0000313" key="7">
    <source>
        <dbReference type="Proteomes" id="UP001604277"/>
    </source>
</evidence>
<feature type="compositionally biased region" description="Basic and acidic residues" evidence="1">
    <location>
        <begin position="60"/>
        <end position="71"/>
    </location>
</feature>
<dbReference type="EMBL" id="JBFOLJ010000010">
    <property type="protein sequence ID" value="KAL2500314.1"/>
    <property type="molecule type" value="Genomic_DNA"/>
</dbReference>
<evidence type="ECO:0000256" key="1">
    <source>
        <dbReference type="SAM" id="MobiDB-lite"/>
    </source>
</evidence>
<protein>
    <recommendedName>
        <fullName evidence="4">DUF7356 domain-containing protein</fullName>
    </recommendedName>
</protein>
<keyword evidence="2" id="KW-0812">Transmembrane</keyword>
<feature type="compositionally biased region" description="Acidic residues" evidence="1">
    <location>
        <begin position="314"/>
        <end position="325"/>
    </location>
</feature>
<feature type="compositionally biased region" description="Polar residues" evidence="1">
    <location>
        <begin position="337"/>
        <end position="347"/>
    </location>
</feature>
<evidence type="ECO:0000256" key="3">
    <source>
        <dbReference type="SAM" id="SignalP"/>
    </source>
</evidence>
<feature type="signal peptide" evidence="3">
    <location>
        <begin position="1"/>
        <end position="22"/>
    </location>
</feature>
<accession>A0ABD1SHV1</accession>
<keyword evidence="3" id="KW-0732">Signal</keyword>
<proteinExistence type="predicted"/>
<evidence type="ECO:0000259" key="4">
    <source>
        <dbReference type="Pfam" id="PF24053"/>
    </source>
</evidence>
<dbReference type="EMBL" id="JBFOLJ010000010">
    <property type="protein sequence ID" value="KAL2500369.1"/>
    <property type="molecule type" value="Genomic_DNA"/>
</dbReference>
<feature type="region of interest" description="Disordered" evidence="1">
    <location>
        <begin position="40"/>
        <end position="127"/>
    </location>
</feature>
<organism evidence="5 7">
    <name type="scientific">Forsythia ovata</name>
    <dbReference type="NCBI Taxonomy" id="205694"/>
    <lineage>
        <taxon>Eukaryota</taxon>
        <taxon>Viridiplantae</taxon>
        <taxon>Streptophyta</taxon>
        <taxon>Embryophyta</taxon>
        <taxon>Tracheophyta</taxon>
        <taxon>Spermatophyta</taxon>
        <taxon>Magnoliopsida</taxon>
        <taxon>eudicotyledons</taxon>
        <taxon>Gunneridae</taxon>
        <taxon>Pentapetalae</taxon>
        <taxon>asterids</taxon>
        <taxon>lamiids</taxon>
        <taxon>Lamiales</taxon>
        <taxon>Oleaceae</taxon>
        <taxon>Forsythieae</taxon>
        <taxon>Forsythia</taxon>
    </lineage>
</organism>
<evidence type="ECO:0000313" key="6">
    <source>
        <dbReference type="EMBL" id="KAL2500369.1"/>
    </source>
</evidence>
<name>A0ABD1SHV1_9LAMI</name>
<keyword evidence="2" id="KW-0472">Membrane</keyword>
<reference evidence="7" key="1">
    <citation type="submission" date="2024-07" db="EMBL/GenBank/DDBJ databases">
        <title>Two chromosome-level genome assemblies of Korean endemic species Abeliophyllum distichum and Forsythia ovata (Oleaceae).</title>
        <authorList>
            <person name="Jang H."/>
        </authorList>
    </citation>
    <scope>NUCLEOTIDE SEQUENCE [LARGE SCALE GENOMIC DNA]</scope>
</reference>
<feature type="compositionally biased region" description="Basic and acidic residues" evidence="1">
    <location>
        <begin position="93"/>
        <end position="102"/>
    </location>
</feature>
<dbReference type="PANTHER" id="PTHR34200">
    <property type="entry name" value="DENTIN SIALOPHOSPHOPROTEIN-LIKE ISOFORM X1"/>
    <property type="match status" value="1"/>
</dbReference>
<feature type="transmembrane region" description="Helical" evidence="2">
    <location>
        <begin position="259"/>
        <end position="278"/>
    </location>
</feature>
<keyword evidence="7" id="KW-1185">Reference proteome</keyword>
<feature type="chain" id="PRO_5044723530" description="DUF7356 domain-containing protein" evidence="3">
    <location>
        <begin position="23"/>
        <end position="360"/>
    </location>
</feature>